<feature type="region of interest" description="Disordered" evidence="1">
    <location>
        <begin position="256"/>
        <end position="284"/>
    </location>
</feature>
<name>A0A7S1A8U8_NOCSC</name>
<feature type="compositionally biased region" description="Polar residues" evidence="1">
    <location>
        <begin position="53"/>
        <end position="66"/>
    </location>
</feature>
<proteinExistence type="predicted"/>
<feature type="compositionally biased region" description="Polar residues" evidence="1">
    <location>
        <begin position="258"/>
        <end position="270"/>
    </location>
</feature>
<organism evidence="2">
    <name type="scientific">Noctiluca scintillans</name>
    <name type="common">Sea sparkle</name>
    <name type="synonym">Red tide dinoflagellate</name>
    <dbReference type="NCBI Taxonomy" id="2966"/>
    <lineage>
        <taxon>Eukaryota</taxon>
        <taxon>Sar</taxon>
        <taxon>Alveolata</taxon>
        <taxon>Dinophyceae</taxon>
        <taxon>Noctilucales</taxon>
        <taxon>Noctilucaceae</taxon>
        <taxon>Noctiluca</taxon>
    </lineage>
</organism>
<evidence type="ECO:0000256" key="1">
    <source>
        <dbReference type="SAM" id="MobiDB-lite"/>
    </source>
</evidence>
<feature type="region of interest" description="Disordered" evidence="1">
    <location>
        <begin position="198"/>
        <end position="217"/>
    </location>
</feature>
<feature type="region of interest" description="Disordered" evidence="1">
    <location>
        <begin position="51"/>
        <end position="101"/>
    </location>
</feature>
<gene>
    <name evidence="2" type="ORF">NSCI0253_LOCUS20795</name>
</gene>
<feature type="region of interest" description="Disordered" evidence="1">
    <location>
        <begin position="374"/>
        <end position="406"/>
    </location>
</feature>
<dbReference type="EMBL" id="HBFQ01029495">
    <property type="protein sequence ID" value="CAD8846445.1"/>
    <property type="molecule type" value="Transcribed_RNA"/>
</dbReference>
<feature type="compositionally biased region" description="Low complexity" evidence="1">
    <location>
        <begin position="271"/>
        <end position="284"/>
    </location>
</feature>
<feature type="compositionally biased region" description="Low complexity" evidence="1">
    <location>
        <begin position="79"/>
        <end position="92"/>
    </location>
</feature>
<reference evidence="2" key="1">
    <citation type="submission" date="2021-01" db="EMBL/GenBank/DDBJ databases">
        <authorList>
            <person name="Corre E."/>
            <person name="Pelletier E."/>
            <person name="Niang G."/>
            <person name="Scheremetjew M."/>
            <person name="Finn R."/>
            <person name="Kale V."/>
            <person name="Holt S."/>
            <person name="Cochrane G."/>
            <person name="Meng A."/>
            <person name="Brown T."/>
            <person name="Cohen L."/>
        </authorList>
    </citation>
    <scope>NUCLEOTIDE SEQUENCE</scope>
</reference>
<accession>A0A7S1A8U8</accession>
<sequence>MNQQVMALTTALEMERELRGRDITALQTTVQETLDQLKNFRAFANENEPLLRNSPQTCEQQGTQLAGVQPSPAVAQATQPSLQPSVQVSPQPSLLPSPKAPLVRRTSRVPVPSYGSLVAPRDRSFIAKRSSLVAPERGLVTPIQQRTSFAKAPLQRGLTRKVVSYVPPSPGAQLRRPVPGTLFVPTGSMAAGQVRDVRAPPSYIPAPPRTPTVRPSADSARQASTACPVRRHQAPIRVVPGSSTTVNVKRPSILLPRVSSQSPSKTTVTTSAGSSPYSGGSSLSIRTPSPYSFIQPPRMLFAPPPRRIVAASSAVIAPEEEQQSEDLKELFEDGTMTMSKADEVFMDSMADEPGSWVEAASIPKDLAELNAKFSRQEEDNDNESADGFDAVCGDGYGSLPGDNPTA</sequence>
<evidence type="ECO:0000313" key="2">
    <source>
        <dbReference type="EMBL" id="CAD8846445.1"/>
    </source>
</evidence>
<dbReference type="AlphaFoldDB" id="A0A7S1A8U8"/>
<protein>
    <submittedName>
        <fullName evidence="2">Uncharacterized protein</fullName>
    </submittedName>
</protein>